<evidence type="ECO:0000313" key="1">
    <source>
        <dbReference type="EMBL" id="KAF0133366.1"/>
    </source>
</evidence>
<sequence>MSELTQEVQITQETLDLLPNDKVNRDDFSPLLMPAWREYGELPKDIKEEVKSFFTIDVNVFIEKLNHYSGLLTKTLHFDLHTIYSDVFSSSEKILEKGEALTSKLSRGSSRFLKSMFRYSVWPYIKGSYFVERGLLKPHGFPGDYVIVEEMYNGNPKSFGLGYIFDTIFLQTQLCQGLRNRKEHMKYILNNFLEKNKNKNITIFNVACGGSRELRELNFPDEGENLNLYLMDFDVNAINFSLAHLMDKVSRASITPLNLDVRKIIASNYPLMINPCDLIYSIGLFDYLPDKILMALIKKLLVSLKDEGIFVFAHKDYTLFNPRIADWFCDWKYYSRSKADIEKLLFNLRIDPNSICFSREKNGYIYFVLISKNINEALKL</sequence>
<evidence type="ECO:0000313" key="2">
    <source>
        <dbReference type="Proteomes" id="UP000488506"/>
    </source>
</evidence>
<proteinExistence type="predicted"/>
<dbReference type="InterPro" id="IPR029063">
    <property type="entry name" value="SAM-dependent_MTases_sf"/>
</dbReference>
<name>A0A833NRI5_UNCSA</name>
<protein>
    <recommendedName>
        <fullName evidence="3">Class I SAM-dependent methyltransferase</fullName>
    </recommendedName>
</protein>
<dbReference type="AlphaFoldDB" id="A0A833NRI5"/>
<reference evidence="1 2" key="1">
    <citation type="submission" date="2019-12" db="EMBL/GenBank/DDBJ databases">
        <authorList>
            <person name="Wolfe R."/>
            <person name="Danczak R."/>
            <person name="Wilkins M."/>
        </authorList>
    </citation>
    <scope>NUCLEOTIDE SEQUENCE [LARGE SCALE GENOMIC DNA]</scope>
    <source>
        <strain evidence="1">X2_MaxBin.013</strain>
    </source>
</reference>
<comment type="caution">
    <text evidence="1">The sequence shown here is derived from an EMBL/GenBank/DDBJ whole genome shotgun (WGS) entry which is preliminary data.</text>
</comment>
<accession>A0A833NRI5</accession>
<dbReference type="SUPFAM" id="SSF53335">
    <property type="entry name" value="S-adenosyl-L-methionine-dependent methyltransferases"/>
    <property type="match status" value="1"/>
</dbReference>
<gene>
    <name evidence="1" type="ORF">FD145_1327</name>
</gene>
<dbReference type="Proteomes" id="UP000488506">
    <property type="component" value="Unassembled WGS sequence"/>
</dbReference>
<dbReference type="EMBL" id="WPAF01000028">
    <property type="protein sequence ID" value="KAF0133366.1"/>
    <property type="molecule type" value="Genomic_DNA"/>
</dbReference>
<evidence type="ECO:0008006" key="3">
    <source>
        <dbReference type="Google" id="ProtNLM"/>
    </source>
</evidence>
<organism evidence="1 2">
    <name type="scientific">Candidatus Saganbacteria bacterium</name>
    <dbReference type="NCBI Taxonomy" id="2575572"/>
    <lineage>
        <taxon>Bacteria</taxon>
        <taxon>Bacillati</taxon>
        <taxon>Saganbacteria</taxon>
    </lineage>
</organism>
<dbReference type="Gene3D" id="3.40.50.150">
    <property type="entry name" value="Vaccinia Virus protein VP39"/>
    <property type="match status" value="1"/>
</dbReference>